<keyword evidence="3" id="KW-1185">Reference proteome</keyword>
<evidence type="ECO:0008006" key="4">
    <source>
        <dbReference type="Google" id="ProtNLM"/>
    </source>
</evidence>
<protein>
    <recommendedName>
        <fullName evidence="4">Terminase small subunit</fullName>
    </recommendedName>
</protein>
<feature type="compositionally biased region" description="Polar residues" evidence="1">
    <location>
        <begin position="156"/>
        <end position="172"/>
    </location>
</feature>
<name>A0ABZ0Z1Z1_9CAUD</name>
<dbReference type="EMBL" id="OR769222">
    <property type="protein sequence ID" value="WQJ53210.1"/>
    <property type="molecule type" value="Genomic_DNA"/>
</dbReference>
<feature type="compositionally biased region" description="Basic and acidic residues" evidence="1">
    <location>
        <begin position="180"/>
        <end position="189"/>
    </location>
</feature>
<sequence>MSQEKIRFKIVNKAKDGITLSARKGSKPVKMGWDEFDRYYTIEDKVWAVPSEEVINKMNEVEQCVIDATIAFVCSGGLKEGTQKNANDLAYMLTLNDKISRIAELTGCTLQEATMLVKKKLDGLKRWPIDNFEGSGRRHNKQRNRDKSEESDSNECQENTSSDIKMSTSTILEDNPTLRALKEKFQKEQ</sequence>
<evidence type="ECO:0000313" key="3">
    <source>
        <dbReference type="Proteomes" id="UP001349343"/>
    </source>
</evidence>
<evidence type="ECO:0000256" key="1">
    <source>
        <dbReference type="SAM" id="MobiDB-lite"/>
    </source>
</evidence>
<organism evidence="2 3">
    <name type="scientific">phage Lak_Megaphage_RVC_JS4_GC31</name>
    <dbReference type="NCBI Taxonomy" id="3109228"/>
    <lineage>
        <taxon>Viruses</taxon>
        <taxon>Duplodnaviria</taxon>
        <taxon>Heunggongvirae</taxon>
        <taxon>Uroviricota</taxon>
        <taxon>Caudoviricetes</taxon>
        <taxon>Caudoviricetes code 15 clade</taxon>
    </lineage>
</organism>
<feature type="region of interest" description="Disordered" evidence="1">
    <location>
        <begin position="132"/>
        <end position="189"/>
    </location>
</feature>
<evidence type="ECO:0000313" key="2">
    <source>
        <dbReference type="EMBL" id="WQJ53210.1"/>
    </source>
</evidence>
<accession>A0ABZ0Z1Z1</accession>
<dbReference type="Proteomes" id="UP001349343">
    <property type="component" value="Segment"/>
</dbReference>
<reference evidence="2 3" key="1">
    <citation type="submission" date="2023-11" db="EMBL/GenBank/DDBJ databases">
        <authorList>
            <person name="Cook R."/>
            <person name="Crisci M."/>
            <person name="Pye H."/>
            <person name="Adriaenssens E."/>
            <person name="Santini J."/>
        </authorList>
    </citation>
    <scope>NUCLEOTIDE SEQUENCE [LARGE SCALE GENOMIC DNA]</scope>
    <source>
        <strain evidence="2">Lak_Megaphage_RVC_JS4_GC31</strain>
    </source>
</reference>
<proteinExistence type="predicted"/>